<evidence type="ECO:0000313" key="3">
    <source>
        <dbReference type="Proteomes" id="UP000823485"/>
    </source>
</evidence>
<keyword evidence="1" id="KW-0812">Transmembrane</keyword>
<reference evidence="2 3" key="1">
    <citation type="submission" date="2021-01" db="EMBL/GenBank/DDBJ databases">
        <title>Genomic Encyclopedia of Type Strains, Phase IV (KMG-IV): sequencing the most valuable type-strain genomes for metagenomic binning, comparative biology and taxonomic classification.</title>
        <authorList>
            <person name="Goeker M."/>
        </authorList>
    </citation>
    <scope>NUCLEOTIDE SEQUENCE [LARGE SCALE GENOMIC DNA]</scope>
    <source>
        <strain evidence="2 3">DSM 105453</strain>
    </source>
</reference>
<evidence type="ECO:0000313" key="2">
    <source>
        <dbReference type="EMBL" id="MBM7717634.1"/>
    </source>
</evidence>
<evidence type="ECO:0000256" key="1">
    <source>
        <dbReference type="SAM" id="Phobius"/>
    </source>
</evidence>
<sequence>MELANGRKIKTSSLIHWIAYGLLIINLFYMNLNVLIGKPAYFLVNISLGLLAMLLCSVVLYMKKGTDSTPIIGILLNVLSIIIVVGTLFFYVDILSAFQTSKFLNSQKFTGNGV</sequence>
<feature type="transmembrane region" description="Helical" evidence="1">
    <location>
        <begin position="12"/>
        <end position="29"/>
    </location>
</feature>
<keyword evidence="3" id="KW-1185">Reference proteome</keyword>
<feature type="transmembrane region" description="Helical" evidence="1">
    <location>
        <begin position="74"/>
        <end position="92"/>
    </location>
</feature>
<dbReference type="Pfam" id="PF17453">
    <property type="entry name" value="Sigma_M_inh"/>
    <property type="match status" value="1"/>
</dbReference>
<keyword evidence="1" id="KW-0472">Membrane</keyword>
<organism evidence="2 3">
    <name type="scientific">Siminovitchia thermophila</name>
    <dbReference type="NCBI Taxonomy" id="1245522"/>
    <lineage>
        <taxon>Bacteria</taxon>
        <taxon>Bacillati</taxon>
        <taxon>Bacillota</taxon>
        <taxon>Bacilli</taxon>
        <taxon>Bacillales</taxon>
        <taxon>Bacillaceae</taxon>
        <taxon>Siminovitchia</taxon>
    </lineage>
</organism>
<gene>
    <name evidence="2" type="ORF">JOC94_004665</name>
</gene>
<dbReference type="EMBL" id="JAFBFH010000062">
    <property type="protein sequence ID" value="MBM7717634.1"/>
    <property type="molecule type" value="Genomic_DNA"/>
</dbReference>
<name>A0ABS2REK6_9BACI</name>
<dbReference type="RefSeq" id="WP_205180381.1">
    <property type="nucleotide sequence ID" value="NZ_JAFBFH010000062.1"/>
</dbReference>
<dbReference type="Proteomes" id="UP000823485">
    <property type="component" value="Unassembled WGS sequence"/>
</dbReference>
<feature type="transmembrane region" description="Helical" evidence="1">
    <location>
        <begin position="41"/>
        <end position="62"/>
    </location>
</feature>
<keyword evidence="1" id="KW-1133">Transmembrane helix</keyword>
<dbReference type="InterPro" id="IPR020496">
    <property type="entry name" value="YhdK"/>
</dbReference>
<proteinExistence type="predicted"/>
<protein>
    <submittedName>
        <fullName evidence="2">Membrane protein</fullName>
    </submittedName>
</protein>
<accession>A0ABS2REK6</accession>
<comment type="caution">
    <text evidence="2">The sequence shown here is derived from an EMBL/GenBank/DDBJ whole genome shotgun (WGS) entry which is preliminary data.</text>
</comment>